<proteinExistence type="predicted"/>
<evidence type="ECO:0000313" key="4">
    <source>
        <dbReference type="EMBL" id="ATQ44524.1"/>
    </source>
</evidence>
<dbReference type="AlphaFoldDB" id="A0A2D2B2S3"/>
<sequence>MRSIITASIMLVAAAALPGAAQARGIFGCDSAGGKQEGGAVIGAIVGGLVGSQIAKKERGLGAAVGAGLGAAAGSAIGCKIQEDDQRKAEAALEQALQTGYAQNWRNPQTGSRGDVSVEPWSSYGDGYGEPYRLQNVSFAGGVSPQSSWEGGGGWWRTNNTVNLRGTPSTKGKVVGQLPGGQDFQVLAKVRGQPWLLVGQNGYATGYVSESVVRPRGGDTGDCRRITQTIYTKKYGSESERYRACRQSNGHWDLTRI</sequence>
<gene>
    <name evidence="4" type="ORF">CSW64_20100</name>
</gene>
<dbReference type="InterPro" id="IPR003646">
    <property type="entry name" value="SH3-like_bac-type"/>
</dbReference>
<dbReference type="RefSeq" id="WP_099623772.1">
    <property type="nucleotide sequence ID" value="NZ_CP024201.1"/>
</dbReference>
<dbReference type="KEGG" id="cmb:CSW64_20100"/>
<name>A0A2D2B2S3_9CAUL</name>
<dbReference type="InterPro" id="IPR039567">
    <property type="entry name" value="Gly-zipper"/>
</dbReference>
<dbReference type="EMBL" id="CP024201">
    <property type="protein sequence ID" value="ATQ44524.1"/>
    <property type="molecule type" value="Genomic_DNA"/>
</dbReference>
<protein>
    <recommendedName>
        <fullName evidence="6">17 kDa surface antigen</fullName>
    </recommendedName>
</protein>
<accession>A0A2D2B2S3</accession>
<feature type="chain" id="PRO_5013850756" description="17 kDa surface antigen" evidence="1">
    <location>
        <begin position="24"/>
        <end position="257"/>
    </location>
</feature>
<reference evidence="4 5" key="1">
    <citation type="submission" date="2017-10" db="EMBL/GenBank/DDBJ databases">
        <title>Genome sequence of Caulobacter mirabilis FWC38.</title>
        <authorList>
            <person name="Fiebig A."/>
            <person name="Crosson S."/>
        </authorList>
    </citation>
    <scope>NUCLEOTIDE SEQUENCE [LARGE SCALE GENOMIC DNA]</scope>
    <source>
        <strain evidence="4 5">FWC 38</strain>
    </source>
</reference>
<evidence type="ECO:0008006" key="6">
    <source>
        <dbReference type="Google" id="ProtNLM"/>
    </source>
</evidence>
<dbReference type="Proteomes" id="UP000228945">
    <property type="component" value="Chromosome"/>
</dbReference>
<keyword evidence="5" id="KW-1185">Reference proteome</keyword>
<evidence type="ECO:0000313" key="5">
    <source>
        <dbReference type="Proteomes" id="UP000228945"/>
    </source>
</evidence>
<feature type="signal peptide" evidence="1">
    <location>
        <begin position="1"/>
        <end position="23"/>
    </location>
</feature>
<evidence type="ECO:0000256" key="1">
    <source>
        <dbReference type="SAM" id="SignalP"/>
    </source>
</evidence>
<dbReference type="Gene3D" id="2.30.30.40">
    <property type="entry name" value="SH3 Domains"/>
    <property type="match status" value="1"/>
</dbReference>
<feature type="domain" description="SH3b" evidence="2">
    <location>
        <begin position="161"/>
        <end position="212"/>
    </location>
</feature>
<dbReference type="OrthoDB" id="7184569at2"/>
<feature type="domain" description="Glycine zipper" evidence="3">
    <location>
        <begin position="38"/>
        <end position="84"/>
    </location>
</feature>
<dbReference type="Pfam" id="PF13488">
    <property type="entry name" value="Gly-zipper_Omp"/>
    <property type="match status" value="1"/>
</dbReference>
<evidence type="ECO:0000259" key="3">
    <source>
        <dbReference type="Pfam" id="PF13488"/>
    </source>
</evidence>
<evidence type="ECO:0000259" key="2">
    <source>
        <dbReference type="Pfam" id="PF08239"/>
    </source>
</evidence>
<organism evidence="4 5">
    <name type="scientific">Caulobacter mirabilis</name>
    <dbReference type="NCBI Taxonomy" id="69666"/>
    <lineage>
        <taxon>Bacteria</taxon>
        <taxon>Pseudomonadati</taxon>
        <taxon>Pseudomonadota</taxon>
        <taxon>Alphaproteobacteria</taxon>
        <taxon>Caulobacterales</taxon>
        <taxon>Caulobacteraceae</taxon>
        <taxon>Caulobacter</taxon>
    </lineage>
</organism>
<keyword evidence="1" id="KW-0732">Signal</keyword>
<dbReference type="Pfam" id="PF08239">
    <property type="entry name" value="SH3_3"/>
    <property type="match status" value="1"/>
</dbReference>